<dbReference type="AlphaFoldDB" id="A0AAD8Z9A8"/>
<proteinExistence type="predicted"/>
<evidence type="ECO:0008006" key="3">
    <source>
        <dbReference type="Google" id="ProtNLM"/>
    </source>
</evidence>
<dbReference type="Proteomes" id="UP001239994">
    <property type="component" value="Unassembled WGS sequence"/>
</dbReference>
<comment type="caution">
    <text evidence="1">The sequence shown here is derived from an EMBL/GenBank/DDBJ whole genome shotgun (WGS) entry which is preliminary data.</text>
</comment>
<protein>
    <recommendedName>
        <fullName evidence="3">Reverse transcriptase domain-containing protein</fullName>
    </recommendedName>
</protein>
<accession>A0AAD8Z9A8</accession>
<keyword evidence="2" id="KW-1185">Reference proteome</keyword>
<organism evidence="1 2">
    <name type="scientific">Electrophorus voltai</name>
    <dbReference type="NCBI Taxonomy" id="2609070"/>
    <lineage>
        <taxon>Eukaryota</taxon>
        <taxon>Metazoa</taxon>
        <taxon>Chordata</taxon>
        <taxon>Craniata</taxon>
        <taxon>Vertebrata</taxon>
        <taxon>Euteleostomi</taxon>
        <taxon>Actinopterygii</taxon>
        <taxon>Neopterygii</taxon>
        <taxon>Teleostei</taxon>
        <taxon>Ostariophysi</taxon>
        <taxon>Gymnotiformes</taxon>
        <taxon>Gymnotoidei</taxon>
        <taxon>Gymnotidae</taxon>
        <taxon>Electrophorus</taxon>
    </lineage>
</organism>
<reference evidence="1" key="1">
    <citation type="submission" date="2023-03" db="EMBL/GenBank/DDBJ databases">
        <title>Electrophorus voltai genome.</title>
        <authorList>
            <person name="Bian C."/>
        </authorList>
    </citation>
    <scope>NUCLEOTIDE SEQUENCE</scope>
    <source>
        <strain evidence="1">CB-2022</strain>
        <tissue evidence="1">Muscle</tissue>
    </source>
</reference>
<evidence type="ECO:0000313" key="1">
    <source>
        <dbReference type="EMBL" id="KAK1794872.1"/>
    </source>
</evidence>
<evidence type="ECO:0000313" key="2">
    <source>
        <dbReference type="Proteomes" id="UP001239994"/>
    </source>
</evidence>
<dbReference type="EMBL" id="JAROKS010000016">
    <property type="protein sequence ID" value="KAK1794872.1"/>
    <property type="molecule type" value="Genomic_DNA"/>
</dbReference>
<name>A0AAD8Z9A8_9TELE</name>
<feature type="non-terminal residue" evidence="1">
    <location>
        <position position="1"/>
    </location>
</feature>
<sequence length="67" mass="7578">MKNARNSTTADMSLLLTQAAEKRLVLKHIKDALPPTLDPHQYAYRTNRSMGDLITIALHTVLHQLCH</sequence>
<gene>
    <name evidence="1" type="ORF">P4O66_010074</name>
</gene>